<protein>
    <recommendedName>
        <fullName evidence="3">DUF4595 domain-containing protein</fullName>
    </recommendedName>
</protein>
<dbReference type="Proteomes" id="UP001595616">
    <property type="component" value="Unassembled WGS sequence"/>
</dbReference>
<organism evidence="1 2">
    <name type="scientific">Lacihabitans lacunae</name>
    <dbReference type="NCBI Taxonomy" id="1028214"/>
    <lineage>
        <taxon>Bacteria</taxon>
        <taxon>Pseudomonadati</taxon>
        <taxon>Bacteroidota</taxon>
        <taxon>Cytophagia</taxon>
        <taxon>Cytophagales</taxon>
        <taxon>Leadbetterellaceae</taxon>
        <taxon>Lacihabitans</taxon>
    </lineage>
</organism>
<evidence type="ECO:0008006" key="3">
    <source>
        <dbReference type="Google" id="ProtNLM"/>
    </source>
</evidence>
<proteinExistence type="predicted"/>
<dbReference type="RefSeq" id="WP_379834927.1">
    <property type="nucleotide sequence ID" value="NZ_JBHRYQ010000001.1"/>
</dbReference>
<comment type="caution">
    <text evidence="1">The sequence shown here is derived from an EMBL/GenBank/DDBJ whole genome shotgun (WGS) entry which is preliminary data.</text>
</comment>
<reference evidence="2" key="1">
    <citation type="journal article" date="2019" name="Int. J. Syst. Evol. Microbiol.">
        <title>The Global Catalogue of Microorganisms (GCM) 10K type strain sequencing project: providing services to taxonomists for standard genome sequencing and annotation.</title>
        <authorList>
            <consortium name="The Broad Institute Genomics Platform"/>
            <consortium name="The Broad Institute Genome Sequencing Center for Infectious Disease"/>
            <person name="Wu L."/>
            <person name="Ma J."/>
        </authorList>
    </citation>
    <scope>NUCLEOTIDE SEQUENCE [LARGE SCALE GENOMIC DNA]</scope>
    <source>
        <strain evidence="2">CECT 7956</strain>
    </source>
</reference>
<gene>
    <name evidence="1" type="ORF">ACFOOI_03080</name>
</gene>
<evidence type="ECO:0000313" key="1">
    <source>
        <dbReference type="EMBL" id="MFC3809625.1"/>
    </source>
</evidence>
<sequence length="267" mass="30777">MPKIAILLILLLFLGCESKKDLSLGIEGYVPPKTSCKIIQNARSDGQNYIYTFLPTGLQNIQGFNDFDTFQYENGKIVSAFHASNKNAMIYFGYDSKGLLSKITFEGKDSQGRFFSYPTTITRNNIDKIDKLILTWPTFDGKVETKFTYDINGNIRTISAFLDYEWKTILENTEYDDKTSPYKNQDLGQILSYYMIYSILSGGNNFTYYINTNNVKASTVYEGTKKITYAFDYVYNTNGYPTEMSYTKTTNNRPTQFYEKFSYDCDK</sequence>
<evidence type="ECO:0000313" key="2">
    <source>
        <dbReference type="Proteomes" id="UP001595616"/>
    </source>
</evidence>
<dbReference type="PROSITE" id="PS51257">
    <property type="entry name" value="PROKAR_LIPOPROTEIN"/>
    <property type="match status" value="1"/>
</dbReference>
<dbReference type="EMBL" id="JBHRYQ010000001">
    <property type="protein sequence ID" value="MFC3809625.1"/>
    <property type="molecule type" value="Genomic_DNA"/>
</dbReference>
<keyword evidence="2" id="KW-1185">Reference proteome</keyword>
<accession>A0ABV7YRE6</accession>
<name>A0ABV7YRE6_9BACT</name>